<gene>
    <name evidence="1" type="ORF">O4220_14185</name>
</gene>
<proteinExistence type="predicted"/>
<protein>
    <recommendedName>
        <fullName evidence="3">BON domain-containing protein</fullName>
    </recommendedName>
</protein>
<sequence>MRARLREEGGSTRDIEGFVVGVESIADYTDHQHRTALNLIASLTGKVTSSGNLLHDPRGGPLD</sequence>
<comment type="caution">
    <text evidence="1">The sequence shown here is derived from an EMBL/GenBank/DDBJ whole genome shotgun (WGS) entry which is preliminary data.</text>
</comment>
<keyword evidence="2" id="KW-1185">Reference proteome</keyword>
<reference evidence="1" key="1">
    <citation type="submission" date="2022-12" db="EMBL/GenBank/DDBJ databases">
        <authorList>
            <person name="Krivoruchko A.V."/>
            <person name="Elkin A."/>
        </authorList>
    </citation>
    <scope>NUCLEOTIDE SEQUENCE</scope>
    <source>
        <strain evidence="1">IEGM 1391</strain>
    </source>
</reference>
<evidence type="ECO:0000313" key="1">
    <source>
        <dbReference type="EMBL" id="MCZ4519665.1"/>
    </source>
</evidence>
<name>A0ABT4MHZ3_9NOCA</name>
<organism evidence="1 2">
    <name type="scientific">Rhodococcus ruber</name>
    <dbReference type="NCBI Taxonomy" id="1830"/>
    <lineage>
        <taxon>Bacteria</taxon>
        <taxon>Bacillati</taxon>
        <taxon>Actinomycetota</taxon>
        <taxon>Actinomycetes</taxon>
        <taxon>Mycobacteriales</taxon>
        <taxon>Nocardiaceae</taxon>
        <taxon>Rhodococcus</taxon>
    </lineage>
</organism>
<dbReference type="EMBL" id="JAPWIJ010000005">
    <property type="protein sequence ID" value="MCZ4519665.1"/>
    <property type="molecule type" value="Genomic_DNA"/>
</dbReference>
<evidence type="ECO:0000313" key="2">
    <source>
        <dbReference type="Proteomes" id="UP001081071"/>
    </source>
</evidence>
<evidence type="ECO:0008006" key="3">
    <source>
        <dbReference type="Google" id="ProtNLM"/>
    </source>
</evidence>
<dbReference type="RefSeq" id="WP_269605185.1">
    <property type="nucleotide sequence ID" value="NZ_JAPWIJ010000005.1"/>
</dbReference>
<accession>A0ABT4MHZ3</accession>
<dbReference type="Proteomes" id="UP001081071">
    <property type="component" value="Unassembled WGS sequence"/>
</dbReference>